<dbReference type="SUPFAM" id="SSF143744">
    <property type="entry name" value="GlcG-like"/>
    <property type="match status" value="1"/>
</dbReference>
<dbReference type="Pfam" id="PF03928">
    <property type="entry name" value="HbpS-like"/>
    <property type="match status" value="1"/>
</dbReference>
<dbReference type="EMBL" id="LPUY01000012">
    <property type="protein sequence ID" value="KUP94592.1"/>
    <property type="molecule type" value="Genomic_DNA"/>
</dbReference>
<protein>
    <recommendedName>
        <fullName evidence="3">Heme-binding protein</fullName>
    </recommendedName>
</protein>
<accession>A0A132C2Y5</accession>
<dbReference type="OrthoDB" id="9815788at2"/>
<dbReference type="Proteomes" id="UP000068382">
    <property type="component" value="Unassembled WGS sequence"/>
</dbReference>
<dbReference type="InterPro" id="IPR038084">
    <property type="entry name" value="PduO/GlcC-like_sf"/>
</dbReference>
<dbReference type="RefSeq" id="WP_068240140.1">
    <property type="nucleotide sequence ID" value="NZ_LPUY01000012.1"/>
</dbReference>
<name>A0A132C2Y5_9RHOB</name>
<evidence type="ECO:0000313" key="2">
    <source>
        <dbReference type="Proteomes" id="UP000068382"/>
    </source>
</evidence>
<organism evidence="1 2">
    <name type="scientific">Tritonibacter horizontis</name>
    <dbReference type="NCBI Taxonomy" id="1768241"/>
    <lineage>
        <taxon>Bacteria</taxon>
        <taxon>Pseudomonadati</taxon>
        <taxon>Pseudomonadota</taxon>
        <taxon>Alphaproteobacteria</taxon>
        <taxon>Rhodobacterales</taxon>
        <taxon>Paracoccaceae</taxon>
        <taxon>Tritonibacter</taxon>
    </lineage>
</organism>
<dbReference type="PANTHER" id="PTHR34309">
    <property type="entry name" value="SLR1406 PROTEIN"/>
    <property type="match status" value="1"/>
</dbReference>
<dbReference type="AlphaFoldDB" id="A0A132C2Y5"/>
<sequence length="161" mass="16932">MKLASSLSLAVAETIVDTVLAIGKREGMKPLTVVALDSGGRMVCMKMSDGCGLLRFNIALGKAYGSLGMGFSSRTIRDYLSARPAFQNAIAAASEGRFIPVPGGVLIEDENGMTIGAVGVSGDASERDEYCAIHAIRDAGYTSNPFEEAPDWRAASLSDKH</sequence>
<proteinExistence type="predicted"/>
<evidence type="ECO:0008006" key="3">
    <source>
        <dbReference type="Google" id="ProtNLM"/>
    </source>
</evidence>
<dbReference type="InterPro" id="IPR052517">
    <property type="entry name" value="GlcG_carb_metab_protein"/>
</dbReference>
<dbReference type="Gene3D" id="3.30.450.150">
    <property type="entry name" value="Haem-degrading domain"/>
    <property type="match status" value="1"/>
</dbReference>
<keyword evidence="2" id="KW-1185">Reference proteome</keyword>
<dbReference type="PANTHER" id="PTHR34309:SF10">
    <property type="entry name" value="SLR1406 PROTEIN"/>
    <property type="match status" value="1"/>
</dbReference>
<reference evidence="1 2" key="1">
    <citation type="submission" date="2015-12" db="EMBL/GenBank/DDBJ databases">
        <title>Genome sequence of the marine Rhodobacteraceae strain O3.65, Candidatus Tritonibacter horizontis.</title>
        <authorList>
            <person name="Poehlein A."/>
            <person name="Giebel H.A."/>
            <person name="Voget S."/>
            <person name="Brinkhoff T."/>
        </authorList>
    </citation>
    <scope>NUCLEOTIDE SEQUENCE [LARGE SCALE GENOMIC DNA]</scope>
    <source>
        <strain evidence="1 2">O3.65</strain>
    </source>
</reference>
<evidence type="ECO:0000313" key="1">
    <source>
        <dbReference type="EMBL" id="KUP94592.1"/>
    </source>
</evidence>
<gene>
    <name evidence="1" type="ORF">TRIHO_05180</name>
</gene>
<dbReference type="InterPro" id="IPR005624">
    <property type="entry name" value="PduO/GlcC-like"/>
</dbReference>
<comment type="caution">
    <text evidence="1">The sequence shown here is derived from an EMBL/GenBank/DDBJ whole genome shotgun (WGS) entry which is preliminary data.</text>
</comment>